<sequence length="111" mass="12882">MRGSNDTKKCQLSETSASAHLLGHLPWEIVSQENTHSIAHCDVHLVFSHLRMISKSLSGRRFLPFCTDLTPHSKRWVEEKKGYVQVFHSKLRMPYFLDRILYPCQQSNVTL</sequence>
<dbReference type="EMBL" id="BMAW01045360">
    <property type="protein sequence ID" value="GFS49358.1"/>
    <property type="molecule type" value="Genomic_DNA"/>
</dbReference>
<dbReference type="Proteomes" id="UP000887013">
    <property type="component" value="Unassembled WGS sequence"/>
</dbReference>
<keyword evidence="2" id="KW-1185">Reference proteome</keyword>
<comment type="caution">
    <text evidence="1">The sequence shown here is derived from an EMBL/GenBank/DDBJ whole genome shotgun (WGS) entry which is preliminary data.</text>
</comment>
<protein>
    <submittedName>
        <fullName evidence="1">Uncharacterized protein</fullName>
    </submittedName>
</protein>
<proteinExistence type="predicted"/>
<dbReference type="AlphaFoldDB" id="A0A8X6IK63"/>
<evidence type="ECO:0000313" key="1">
    <source>
        <dbReference type="EMBL" id="GFS49358.1"/>
    </source>
</evidence>
<gene>
    <name evidence="1" type="ORF">NPIL_411031</name>
</gene>
<reference evidence="1" key="1">
    <citation type="submission" date="2020-08" db="EMBL/GenBank/DDBJ databases">
        <title>Multicomponent nature underlies the extraordinary mechanical properties of spider dragline silk.</title>
        <authorList>
            <person name="Kono N."/>
            <person name="Nakamura H."/>
            <person name="Mori M."/>
            <person name="Yoshida Y."/>
            <person name="Ohtoshi R."/>
            <person name="Malay A.D."/>
            <person name="Moran D.A.P."/>
            <person name="Tomita M."/>
            <person name="Numata K."/>
            <person name="Arakawa K."/>
        </authorList>
    </citation>
    <scope>NUCLEOTIDE SEQUENCE</scope>
</reference>
<accession>A0A8X6IK63</accession>
<name>A0A8X6IK63_NEPPI</name>
<organism evidence="1 2">
    <name type="scientific">Nephila pilipes</name>
    <name type="common">Giant wood spider</name>
    <name type="synonym">Nephila maculata</name>
    <dbReference type="NCBI Taxonomy" id="299642"/>
    <lineage>
        <taxon>Eukaryota</taxon>
        <taxon>Metazoa</taxon>
        <taxon>Ecdysozoa</taxon>
        <taxon>Arthropoda</taxon>
        <taxon>Chelicerata</taxon>
        <taxon>Arachnida</taxon>
        <taxon>Araneae</taxon>
        <taxon>Araneomorphae</taxon>
        <taxon>Entelegynae</taxon>
        <taxon>Araneoidea</taxon>
        <taxon>Nephilidae</taxon>
        <taxon>Nephila</taxon>
    </lineage>
</organism>
<evidence type="ECO:0000313" key="2">
    <source>
        <dbReference type="Proteomes" id="UP000887013"/>
    </source>
</evidence>